<gene>
    <name evidence="1" type="ORF">OCBIM_22000015mg</name>
</gene>
<dbReference type="AlphaFoldDB" id="A0A0L8G5J0"/>
<organism evidence="1">
    <name type="scientific">Octopus bimaculoides</name>
    <name type="common">California two-spotted octopus</name>
    <dbReference type="NCBI Taxonomy" id="37653"/>
    <lineage>
        <taxon>Eukaryota</taxon>
        <taxon>Metazoa</taxon>
        <taxon>Spiralia</taxon>
        <taxon>Lophotrochozoa</taxon>
        <taxon>Mollusca</taxon>
        <taxon>Cephalopoda</taxon>
        <taxon>Coleoidea</taxon>
        <taxon>Octopodiformes</taxon>
        <taxon>Octopoda</taxon>
        <taxon>Incirrata</taxon>
        <taxon>Octopodidae</taxon>
        <taxon>Octopus</taxon>
    </lineage>
</organism>
<name>A0A0L8G5J0_OCTBM</name>
<dbReference type="EMBL" id="KQ423822">
    <property type="protein sequence ID" value="KOF72114.1"/>
    <property type="molecule type" value="Genomic_DNA"/>
</dbReference>
<reference evidence="1" key="1">
    <citation type="submission" date="2015-07" db="EMBL/GenBank/DDBJ databases">
        <title>MeaNS - Measles Nucleotide Surveillance Program.</title>
        <authorList>
            <person name="Tran T."/>
            <person name="Druce J."/>
        </authorList>
    </citation>
    <scope>NUCLEOTIDE SEQUENCE</scope>
    <source>
        <strain evidence="1">UCB-OBI-ISO-001</strain>
        <tissue evidence="1">Gonad</tissue>
    </source>
</reference>
<accession>A0A0L8G5J0</accession>
<evidence type="ECO:0000313" key="1">
    <source>
        <dbReference type="EMBL" id="KOF72114.1"/>
    </source>
</evidence>
<sequence>MYIWLNISDEPVPNIMSYHRYCPTTHFSPFFKGFNSHQRNQTGWNILYKSKIIFLQ</sequence>
<proteinExistence type="predicted"/>
<protein>
    <submittedName>
        <fullName evidence="1">Uncharacterized protein</fullName>
    </submittedName>
</protein>